<evidence type="ECO:0000313" key="2">
    <source>
        <dbReference type="Proteomes" id="UP000199101"/>
    </source>
</evidence>
<gene>
    <name evidence="1" type="ORF">GA0061103_6425</name>
</gene>
<dbReference type="PANTHER" id="PTHR35841:SF1">
    <property type="entry name" value="PHOSPHONATES-BINDING PERIPLASMIC PROTEIN"/>
    <property type="match status" value="1"/>
</dbReference>
<dbReference type="STRING" id="410764.GA0061103_6425"/>
<proteinExistence type="predicted"/>
<protein>
    <submittedName>
        <fullName evidence="1">ABC-type phosphate/phosphonate transport system, substrate-binding protein</fullName>
    </submittedName>
</protein>
<keyword evidence="2" id="KW-1185">Reference proteome</keyword>
<reference evidence="2" key="1">
    <citation type="submission" date="2016-08" db="EMBL/GenBank/DDBJ databases">
        <authorList>
            <person name="Varghese N."/>
            <person name="Submissions Spin"/>
        </authorList>
    </citation>
    <scope>NUCLEOTIDE SEQUENCE [LARGE SCALE GENOMIC DNA]</scope>
    <source>
        <strain evidence="2">HAMBI 2975</strain>
    </source>
</reference>
<name>A0A1C3WWD9_9HYPH</name>
<dbReference type="AlphaFoldDB" id="A0A1C3WWD9"/>
<dbReference type="Proteomes" id="UP000199101">
    <property type="component" value="Unassembled WGS sequence"/>
</dbReference>
<sequence>MRFASIQMYANFAPLRQATDDLWAFVRDQLRAKGLDGVPDGLSWNSTYHDAWLDPDLLLSQTCGYPYVSRLQGRVRLVATPEYEYPGCSGADMRSFAIVRDESRFDSVSDAKSMRVAINQLESNSGYNLLRALIAPHADQGRFFSSVLHTGSHDASLAAVRNGGADIAAIDCITFGNIAQFDPKSIDGIRILAETPVGPGLPFITRSGASDEEVALLRDALSAAIASPALGETRRVLSLKNFHVLDDDDYARLKFLDDRAGRLGYPRIN</sequence>
<accession>A0A1C3WWD9</accession>
<dbReference type="PANTHER" id="PTHR35841">
    <property type="entry name" value="PHOSPHONATES-BINDING PERIPLASMIC PROTEIN"/>
    <property type="match status" value="1"/>
</dbReference>
<dbReference type="RefSeq" id="WP_092716563.1">
    <property type="nucleotide sequence ID" value="NZ_FMAG01000008.1"/>
</dbReference>
<evidence type="ECO:0000313" key="1">
    <source>
        <dbReference type="EMBL" id="SCB44186.1"/>
    </source>
</evidence>
<dbReference type="Pfam" id="PF12974">
    <property type="entry name" value="Phosphonate-bd"/>
    <property type="match status" value="1"/>
</dbReference>
<organism evidence="1 2">
    <name type="scientific">Rhizobium multihospitium</name>
    <dbReference type="NCBI Taxonomy" id="410764"/>
    <lineage>
        <taxon>Bacteria</taxon>
        <taxon>Pseudomonadati</taxon>
        <taxon>Pseudomonadota</taxon>
        <taxon>Alphaproteobacteria</taxon>
        <taxon>Hyphomicrobiales</taxon>
        <taxon>Rhizobiaceae</taxon>
        <taxon>Rhizobium/Agrobacterium group</taxon>
        <taxon>Rhizobium</taxon>
    </lineage>
</organism>
<dbReference type="Gene3D" id="3.40.190.10">
    <property type="entry name" value="Periplasmic binding protein-like II"/>
    <property type="match status" value="1"/>
</dbReference>
<dbReference type="OrthoDB" id="7353682at2"/>
<dbReference type="SUPFAM" id="SSF53850">
    <property type="entry name" value="Periplasmic binding protein-like II"/>
    <property type="match status" value="1"/>
</dbReference>
<dbReference type="EMBL" id="FMAG01000008">
    <property type="protein sequence ID" value="SCB44186.1"/>
    <property type="molecule type" value="Genomic_DNA"/>
</dbReference>